<dbReference type="PANTHER" id="PTHR31719">
    <property type="entry name" value="NAC TRANSCRIPTION FACTOR 56"/>
    <property type="match status" value="1"/>
</dbReference>
<dbReference type="Proteomes" id="UP000593562">
    <property type="component" value="Unassembled WGS sequence"/>
</dbReference>
<evidence type="ECO:0000256" key="2">
    <source>
        <dbReference type="ARBA" id="ARBA00023125"/>
    </source>
</evidence>
<keyword evidence="4" id="KW-0539">Nucleus</keyword>
<keyword evidence="7" id="KW-1185">Reference proteome</keyword>
<dbReference type="EMBL" id="JAAARO010000015">
    <property type="protein sequence ID" value="KAF5735220.1"/>
    <property type="molecule type" value="Genomic_DNA"/>
</dbReference>
<evidence type="ECO:0000313" key="6">
    <source>
        <dbReference type="EMBL" id="KAF5735220.1"/>
    </source>
</evidence>
<protein>
    <recommendedName>
        <fullName evidence="5">NAC domain-containing protein</fullName>
    </recommendedName>
</protein>
<name>A0A7J7CMC1_TRIWF</name>
<evidence type="ECO:0000313" key="7">
    <source>
        <dbReference type="Proteomes" id="UP000593562"/>
    </source>
</evidence>
<sequence length="307" mass="34564">MNFIKNFPPGFRFNPTAEDLLLYYLPRREKGELFGSFVQDVDMYGNEPWTLFDYNEQSVFYVFCDLKKIGKRVQRRAGSGTWMGQNNIDVKDRYGSIIGVDRYFNFKIKRGSHDDHGRWTMHEFAPVDERGYVLDDKVVCVIGHDTLISTKHSVCVTKKRKGRITFPTDEETSAKRQCMETTSPSSDLVVSEEAQSCLYGGVGVAAEQIDGLLLSDLFGPTHMFQGTQLGEETQSMETSSLSSASIVSELQSYLFSGVGVATEQIDEQRQTSSLIPSGAEAEAPPYFEFDNEGELWVCLNDLDPKDL</sequence>
<dbReference type="InterPro" id="IPR003441">
    <property type="entry name" value="NAC-dom"/>
</dbReference>
<dbReference type="AlphaFoldDB" id="A0A7J7CMC1"/>
<proteinExistence type="predicted"/>
<dbReference type="SUPFAM" id="SSF101941">
    <property type="entry name" value="NAC domain"/>
    <property type="match status" value="1"/>
</dbReference>
<keyword evidence="3" id="KW-0804">Transcription</keyword>
<evidence type="ECO:0000259" key="5">
    <source>
        <dbReference type="PROSITE" id="PS51005"/>
    </source>
</evidence>
<dbReference type="Gene3D" id="2.170.150.80">
    <property type="entry name" value="NAC domain"/>
    <property type="match status" value="1"/>
</dbReference>
<dbReference type="GO" id="GO:0006355">
    <property type="term" value="P:regulation of DNA-templated transcription"/>
    <property type="evidence" value="ECO:0007669"/>
    <property type="project" value="InterPro"/>
</dbReference>
<dbReference type="Pfam" id="PF02365">
    <property type="entry name" value="NAM"/>
    <property type="match status" value="1"/>
</dbReference>
<keyword evidence="2" id="KW-0238">DNA-binding</keyword>
<dbReference type="PANTHER" id="PTHR31719:SF164">
    <property type="entry name" value="NAC DOMAIN-CONTAINING PROTEIN"/>
    <property type="match status" value="1"/>
</dbReference>
<dbReference type="GO" id="GO:0003677">
    <property type="term" value="F:DNA binding"/>
    <property type="evidence" value="ECO:0007669"/>
    <property type="project" value="UniProtKB-KW"/>
</dbReference>
<evidence type="ECO:0000256" key="4">
    <source>
        <dbReference type="ARBA" id="ARBA00023242"/>
    </source>
</evidence>
<dbReference type="GO" id="GO:0048731">
    <property type="term" value="P:system development"/>
    <property type="evidence" value="ECO:0007669"/>
    <property type="project" value="TreeGrafter"/>
</dbReference>
<dbReference type="PROSITE" id="PS51005">
    <property type="entry name" value="NAC"/>
    <property type="match status" value="1"/>
</dbReference>
<evidence type="ECO:0000256" key="3">
    <source>
        <dbReference type="ARBA" id="ARBA00023163"/>
    </source>
</evidence>
<evidence type="ECO:0000256" key="1">
    <source>
        <dbReference type="ARBA" id="ARBA00023015"/>
    </source>
</evidence>
<dbReference type="InParanoid" id="A0A7J7CMC1"/>
<organism evidence="6 7">
    <name type="scientific">Tripterygium wilfordii</name>
    <name type="common">Thunder God vine</name>
    <dbReference type="NCBI Taxonomy" id="458696"/>
    <lineage>
        <taxon>Eukaryota</taxon>
        <taxon>Viridiplantae</taxon>
        <taxon>Streptophyta</taxon>
        <taxon>Embryophyta</taxon>
        <taxon>Tracheophyta</taxon>
        <taxon>Spermatophyta</taxon>
        <taxon>Magnoliopsida</taxon>
        <taxon>eudicotyledons</taxon>
        <taxon>Gunneridae</taxon>
        <taxon>Pentapetalae</taxon>
        <taxon>rosids</taxon>
        <taxon>fabids</taxon>
        <taxon>Celastrales</taxon>
        <taxon>Celastraceae</taxon>
        <taxon>Tripterygium</taxon>
    </lineage>
</organism>
<feature type="domain" description="NAC" evidence="5">
    <location>
        <begin position="7"/>
        <end position="145"/>
    </location>
</feature>
<dbReference type="OrthoDB" id="774757at2759"/>
<gene>
    <name evidence="6" type="ORF">HS088_TW15G00720</name>
</gene>
<keyword evidence="1" id="KW-0805">Transcription regulation</keyword>
<reference evidence="6 7" key="1">
    <citation type="journal article" date="2020" name="Nat. Commun.">
        <title>Genome of Tripterygium wilfordii and identification of cytochrome P450 involved in triptolide biosynthesis.</title>
        <authorList>
            <person name="Tu L."/>
            <person name="Su P."/>
            <person name="Zhang Z."/>
            <person name="Gao L."/>
            <person name="Wang J."/>
            <person name="Hu T."/>
            <person name="Zhou J."/>
            <person name="Zhang Y."/>
            <person name="Zhao Y."/>
            <person name="Liu Y."/>
            <person name="Song Y."/>
            <person name="Tong Y."/>
            <person name="Lu Y."/>
            <person name="Yang J."/>
            <person name="Xu C."/>
            <person name="Jia M."/>
            <person name="Peters R.J."/>
            <person name="Huang L."/>
            <person name="Gao W."/>
        </authorList>
    </citation>
    <scope>NUCLEOTIDE SEQUENCE [LARGE SCALE GENOMIC DNA]</scope>
    <source>
        <strain evidence="7">cv. XIE 37</strain>
        <tissue evidence="6">Leaf</tissue>
    </source>
</reference>
<accession>A0A7J7CMC1</accession>
<dbReference type="InterPro" id="IPR036093">
    <property type="entry name" value="NAC_dom_sf"/>
</dbReference>
<comment type="caution">
    <text evidence="6">The sequence shown here is derived from an EMBL/GenBank/DDBJ whole genome shotgun (WGS) entry which is preliminary data.</text>
</comment>